<evidence type="ECO:0000313" key="1">
    <source>
        <dbReference type="EMBL" id="GGN56560.1"/>
    </source>
</evidence>
<dbReference type="PANTHER" id="PTHR36451">
    <property type="entry name" value="PAPS-DEPENDENT SULFOTRANSFERASE STF3"/>
    <property type="match status" value="1"/>
</dbReference>
<dbReference type="InterPro" id="IPR027417">
    <property type="entry name" value="P-loop_NTPase"/>
</dbReference>
<dbReference type="PANTHER" id="PTHR36451:SF1">
    <property type="entry name" value="OMEGA-HYDROXY-BETA-DIHYDROMENAQUINONE-9 SULFOTRANSFERASE STF3"/>
    <property type="match status" value="1"/>
</dbReference>
<sequence length="383" mass="43778">MTVDEVIEAARAQTGLSDYGDPAILEGLEVLLKSYADEAKYTERGSQMAHADLVKWMAVRMKIEDWLAQHPDLLDQPIEKPLFVFGLPRTGTTLAINLLASDPARRSFLRWESHDPVPPARPEELHAGPRWQKMDEQTKVALQYMPQIAAIHFEEADSPTECQFLMTPSFCSQVYESQADIPGYREWFLHKADYLPAFRFHKRYLQMLQANTGGRWTLKNPWHPLYLPALKDVYPDAQLVMTHRDPADVLGSIGSLIENVRKIYSDDVDLETIGQQFVETFQIMIERQDAFRAQHGQDAIYDVQYADVMKDPIGQVRGIYDHFGEPFTAEAEAAMHAYMDANPKGKHGKHEYSLERYGLSREGVHKTFGDYIERYGIPVKTAT</sequence>
<protein>
    <submittedName>
        <fullName evidence="1">Sulfotransferase</fullName>
    </submittedName>
</protein>
<gene>
    <name evidence="1" type="ORF">GCM10011349_34260</name>
</gene>
<evidence type="ECO:0000313" key="2">
    <source>
        <dbReference type="Proteomes" id="UP000605099"/>
    </source>
</evidence>
<dbReference type="RefSeq" id="WP_188821510.1">
    <property type="nucleotide sequence ID" value="NZ_BMLK01000018.1"/>
</dbReference>
<dbReference type="Proteomes" id="UP000605099">
    <property type="component" value="Unassembled WGS sequence"/>
</dbReference>
<proteinExistence type="predicted"/>
<organism evidence="1 2">
    <name type="scientific">Novosphingobium indicum</name>
    <dbReference type="NCBI Taxonomy" id="462949"/>
    <lineage>
        <taxon>Bacteria</taxon>
        <taxon>Pseudomonadati</taxon>
        <taxon>Pseudomonadota</taxon>
        <taxon>Alphaproteobacteria</taxon>
        <taxon>Sphingomonadales</taxon>
        <taxon>Sphingomonadaceae</taxon>
        <taxon>Novosphingobium</taxon>
    </lineage>
</organism>
<dbReference type="Pfam" id="PF13469">
    <property type="entry name" value="Sulfotransfer_3"/>
    <property type="match status" value="1"/>
</dbReference>
<reference evidence="2" key="1">
    <citation type="journal article" date="2019" name="Int. J. Syst. Evol. Microbiol.">
        <title>The Global Catalogue of Microorganisms (GCM) 10K type strain sequencing project: providing services to taxonomists for standard genome sequencing and annotation.</title>
        <authorList>
            <consortium name="The Broad Institute Genomics Platform"/>
            <consortium name="The Broad Institute Genome Sequencing Center for Infectious Disease"/>
            <person name="Wu L."/>
            <person name="Ma J."/>
        </authorList>
    </citation>
    <scope>NUCLEOTIDE SEQUENCE [LARGE SCALE GENOMIC DNA]</scope>
    <source>
        <strain evidence="2">CGMCC 1.6784</strain>
    </source>
</reference>
<dbReference type="EMBL" id="BMLK01000018">
    <property type="protein sequence ID" value="GGN56560.1"/>
    <property type="molecule type" value="Genomic_DNA"/>
</dbReference>
<dbReference type="Gene3D" id="3.40.50.300">
    <property type="entry name" value="P-loop containing nucleotide triphosphate hydrolases"/>
    <property type="match status" value="1"/>
</dbReference>
<keyword evidence="2" id="KW-1185">Reference proteome</keyword>
<name>A0ABQ2JT50_9SPHN</name>
<dbReference type="SUPFAM" id="SSF52540">
    <property type="entry name" value="P-loop containing nucleoside triphosphate hydrolases"/>
    <property type="match status" value="1"/>
</dbReference>
<accession>A0ABQ2JT50</accession>
<dbReference type="InterPro" id="IPR052736">
    <property type="entry name" value="Stf3_sulfotransferase"/>
</dbReference>
<comment type="caution">
    <text evidence="1">The sequence shown here is derived from an EMBL/GenBank/DDBJ whole genome shotgun (WGS) entry which is preliminary data.</text>
</comment>